<sequence>MDIIRQVAIAADVSLVWRAWTEPDRITEWFAPAAVIEPKIGGKFELYFNPENRDSMSTKGCTILHIDKPKSLVFEWKGPDPFADIINRGELTFVEVSFEPGEEGTIVTLTHKGWKASPDWNRAREWHAAAWTDMLASLKSSLESGQGLLCCE</sequence>
<protein>
    <submittedName>
        <fullName evidence="3">SRPBCC domain-containing protein</fullName>
    </submittedName>
</protein>
<evidence type="ECO:0000313" key="3">
    <source>
        <dbReference type="EMBL" id="MFD2659959.1"/>
    </source>
</evidence>
<evidence type="ECO:0000313" key="4">
    <source>
        <dbReference type="Proteomes" id="UP001597493"/>
    </source>
</evidence>
<dbReference type="InterPro" id="IPR023393">
    <property type="entry name" value="START-like_dom_sf"/>
</dbReference>
<dbReference type="InterPro" id="IPR013538">
    <property type="entry name" value="ASHA1/2-like_C"/>
</dbReference>
<comment type="caution">
    <text evidence="3">The sequence shown here is derived from an EMBL/GenBank/DDBJ whole genome shotgun (WGS) entry which is preliminary data.</text>
</comment>
<dbReference type="SUPFAM" id="SSF55961">
    <property type="entry name" value="Bet v1-like"/>
    <property type="match status" value="1"/>
</dbReference>
<dbReference type="Proteomes" id="UP001597493">
    <property type="component" value="Unassembled WGS sequence"/>
</dbReference>
<name>A0ABW5QUB1_9BACL</name>
<dbReference type="EMBL" id="JBHUMY010000006">
    <property type="protein sequence ID" value="MFD2659959.1"/>
    <property type="molecule type" value="Genomic_DNA"/>
</dbReference>
<dbReference type="RefSeq" id="WP_379270632.1">
    <property type="nucleotide sequence ID" value="NZ_JBHUGT010000044.1"/>
</dbReference>
<gene>
    <name evidence="3" type="ORF">ACFSW5_06720</name>
</gene>
<dbReference type="CDD" id="cd07814">
    <property type="entry name" value="SRPBCC_CalC_Aha1-like"/>
    <property type="match status" value="1"/>
</dbReference>
<evidence type="ECO:0000256" key="1">
    <source>
        <dbReference type="ARBA" id="ARBA00006817"/>
    </source>
</evidence>
<comment type="similarity">
    <text evidence="1">Belongs to the AHA1 family.</text>
</comment>
<dbReference type="Gene3D" id="3.30.530.20">
    <property type="match status" value="1"/>
</dbReference>
<dbReference type="Pfam" id="PF08327">
    <property type="entry name" value="AHSA1"/>
    <property type="match status" value="1"/>
</dbReference>
<proteinExistence type="inferred from homology"/>
<keyword evidence="4" id="KW-1185">Reference proteome</keyword>
<reference evidence="4" key="1">
    <citation type="journal article" date="2019" name="Int. J. Syst. Evol. Microbiol.">
        <title>The Global Catalogue of Microorganisms (GCM) 10K type strain sequencing project: providing services to taxonomists for standard genome sequencing and annotation.</title>
        <authorList>
            <consortium name="The Broad Institute Genomics Platform"/>
            <consortium name="The Broad Institute Genome Sequencing Center for Infectious Disease"/>
            <person name="Wu L."/>
            <person name="Ma J."/>
        </authorList>
    </citation>
    <scope>NUCLEOTIDE SEQUENCE [LARGE SCALE GENOMIC DNA]</scope>
    <source>
        <strain evidence="4">TISTR 1827</strain>
    </source>
</reference>
<evidence type="ECO:0000259" key="2">
    <source>
        <dbReference type="Pfam" id="PF08327"/>
    </source>
</evidence>
<organism evidence="3 4">
    <name type="scientific">Paenibacillus thailandensis</name>
    <dbReference type="NCBI Taxonomy" id="393250"/>
    <lineage>
        <taxon>Bacteria</taxon>
        <taxon>Bacillati</taxon>
        <taxon>Bacillota</taxon>
        <taxon>Bacilli</taxon>
        <taxon>Bacillales</taxon>
        <taxon>Paenibacillaceae</taxon>
        <taxon>Paenibacillus</taxon>
    </lineage>
</organism>
<accession>A0ABW5QUB1</accession>
<feature type="domain" description="Activator of Hsp90 ATPase homologue 1/2-like C-terminal" evidence="2">
    <location>
        <begin position="11"/>
        <end position="143"/>
    </location>
</feature>